<evidence type="ECO:0000256" key="3">
    <source>
        <dbReference type="ARBA" id="ARBA00022475"/>
    </source>
</evidence>
<keyword evidence="3" id="KW-1003">Cell membrane</keyword>
<dbReference type="Proteomes" id="UP000824107">
    <property type="component" value="Unassembled WGS sequence"/>
</dbReference>
<dbReference type="InterPro" id="IPR052518">
    <property type="entry name" value="CHR_Transporter"/>
</dbReference>
<dbReference type="InterPro" id="IPR003370">
    <property type="entry name" value="Chromate_transpt"/>
</dbReference>
<keyword evidence="6 7" id="KW-0472">Membrane</keyword>
<proteinExistence type="inferred from homology"/>
<organism evidence="8 9">
    <name type="scientific">Candidatus Scatocola faecipullorum</name>
    <dbReference type="NCBI Taxonomy" id="2840917"/>
    <lineage>
        <taxon>Bacteria</taxon>
        <taxon>Pseudomonadati</taxon>
        <taxon>Pseudomonadota</taxon>
        <taxon>Alphaproteobacteria</taxon>
        <taxon>Rhodospirillales</taxon>
        <taxon>Rhodospirillaceae</taxon>
        <taxon>Rhodospirillaceae incertae sedis</taxon>
        <taxon>Candidatus Scatocola</taxon>
    </lineage>
</organism>
<keyword evidence="5 7" id="KW-1133">Transmembrane helix</keyword>
<keyword evidence="4 7" id="KW-0812">Transmembrane</keyword>
<dbReference type="Pfam" id="PF02417">
    <property type="entry name" value="Chromate_transp"/>
    <property type="match status" value="1"/>
</dbReference>
<dbReference type="AlphaFoldDB" id="A0A9D1SAE8"/>
<evidence type="ECO:0000256" key="2">
    <source>
        <dbReference type="ARBA" id="ARBA00005262"/>
    </source>
</evidence>
<evidence type="ECO:0000256" key="5">
    <source>
        <dbReference type="ARBA" id="ARBA00022989"/>
    </source>
</evidence>
<dbReference type="PANTHER" id="PTHR43663:SF1">
    <property type="entry name" value="CHROMATE TRANSPORTER"/>
    <property type="match status" value="1"/>
</dbReference>
<feature type="transmembrane region" description="Helical" evidence="7">
    <location>
        <begin position="139"/>
        <end position="159"/>
    </location>
</feature>
<gene>
    <name evidence="8" type="ORF">IAD20_03685</name>
</gene>
<feature type="transmembrane region" description="Helical" evidence="7">
    <location>
        <begin position="71"/>
        <end position="92"/>
    </location>
</feature>
<comment type="similarity">
    <text evidence="2">Belongs to the chromate ion transporter (CHR) (TC 2.A.51) family.</text>
</comment>
<evidence type="ECO:0000256" key="1">
    <source>
        <dbReference type="ARBA" id="ARBA00004651"/>
    </source>
</evidence>
<dbReference type="GO" id="GO:0015109">
    <property type="term" value="F:chromate transmembrane transporter activity"/>
    <property type="evidence" value="ECO:0007669"/>
    <property type="project" value="InterPro"/>
</dbReference>
<evidence type="ECO:0000256" key="4">
    <source>
        <dbReference type="ARBA" id="ARBA00022692"/>
    </source>
</evidence>
<reference evidence="8" key="1">
    <citation type="submission" date="2020-10" db="EMBL/GenBank/DDBJ databases">
        <authorList>
            <person name="Gilroy R."/>
        </authorList>
    </citation>
    <scope>NUCLEOTIDE SEQUENCE</scope>
    <source>
        <strain evidence="8">ChiW3-316</strain>
    </source>
</reference>
<accession>A0A9D1SAE8</accession>
<dbReference type="PANTHER" id="PTHR43663">
    <property type="entry name" value="CHROMATE TRANSPORT PROTEIN-RELATED"/>
    <property type="match status" value="1"/>
</dbReference>
<evidence type="ECO:0000256" key="7">
    <source>
        <dbReference type="SAM" id="Phobius"/>
    </source>
</evidence>
<feature type="transmembrane region" description="Helical" evidence="7">
    <location>
        <begin position="164"/>
        <end position="180"/>
    </location>
</feature>
<evidence type="ECO:0000313" key="9">
    <source>
        <dbReference type="Proteomes" id="UP000824107"/>
    </source>
</evidence>
<name>A0A9D1SAE8_9PROT</name>
<protein>
    <submittedName>
        <fullName evidence="8">Chromate transporter</fullName>
    </submittedName>
</protein>
<dbReference type="EMBL" id="DVNC01000027">
    <property type="protein sequence ID" value="HIU53164.1"/>
    <property type="molecule type" value="Genomic_DNA"/>
</dbReference>
<evidence type="ECO:0000256" key="6">
    <source>
        <dbReference type="ARBA" id="ARBA00023136"/>
    </source>
</evidence>
<sequence length="181" mass="19526">MFELLISFLQIGAFSIGGGYATLPLIQEQIVELHQWLTYKEFTDIITISQMTPGPLAVNGSTFVGLRIGGIPGAIVATFGCVISGILISLSLHRFFQKNHSPCIEQTFKALKSISVGLIASASSTILLLSWFGCSSWQTISRPADLTAVAISFAAIVLLRKYRLNPVLVMVICGIGGVIFY</sequence>
<dbReference type="GO" id="GO:0005886">
    <property type="term" value="C:plasma membrane"/>
    <property type="evidence" value="ECO:0007669"/>
    <property type="project" value="UniProtKB-SubCell"/>
</dbReference>
<comment type="subcellular location">
    <subcellularLocation>
        <location evidence="1">Cell membrane</location>
        <topology evidence="1">Multi-pass membrane protein</topology>
    </subcellularLocation>
</comment>
<reference evidence="8" key="2">
    <citation type="journal article" date="2021" name="PeerJ">
        <title>Extensive microbial diversity within the chicken gut microbiome revealed by metagenomics and culture.</title>
        <authorList>
            <person name="Gilroy R."/>
            <person name="Ravi A."/>
            <person name="Getino M."/>
            <person name="Pursley I."/>
            <person name="Horton D.L."/>
            <person name="Alikhan N.F."/>
            <person name="Baker D."/>
            <person name="Gharbi K."/>
            <person name="Hall N."/>
            <person name="Watson M."/>
            <person name="Adriaenssens E.M."/>
            <person name="Foster-Nyarko E."/>
            <person name="Jarju S."/>
            <person name="Secka A."/>
            <person name="Antonio M."/>
            <person name="Oren A."/>
            <person name="Chaudhuri R.R."/>
            <person name="La Ragione R."/>
            <person name="Hildebrand F."/>
            <person name="Pallen M.J."/>
        </authorList>
    </citation>
    <scope>NUCLEOTIDE SEQUENCE</scope>
    <source>
        <strain evidence="8">ChiW3-316</strain>
    </source>
</reference>
<comment type="caution">
    <text evidence="8">The sequence shown here is derived from an EMBL/GenBank/DDBJ whole genome shotgun (WGS) entry which is preliminary data.</text>
</comment>
<evidence type="ECO:0000313" key="8">
    <source>
        <dbReference type="EMBL" id="HIU53164.1"/>
    </source>
</evidence>
<feature type="transmembrane region" description="Helical" evidence="7">
    <location>
        <begin position="113"/>
        <end position="133"/>
    </location>
</feature>